<name>A0AAJ7T9B9_PETMA</name>
<gene>
    <name evidence="13" type="primary">LOC116944219</name>
</gene>
<dbReference type="GO" id="GO:0005634">
    <property type="term" value="C:nucleus"/>
    <property type="evidence" value="ECO:0007669"/>
    <property type="project" value="UniProtKB-SubCell"/>
</dbReference>
<keyword evidence="4" id="KW-0158">Chromosome</keyword>
<feature type="region of interest" description="Disordered" evidence="10">
    <location>
        <begin position="254"/>
        <end position="286"/>
    </location>
</feature>
<dbReference type="Pfam" id="PF10444">
    <property type="entry name" value="Nbl1_Borealin_N"/>
    <property type="match status" value="1"/>
</dbReference>
<evidence type="ECO:0000256" key="7">
    <source>
        <dbReference type="ARBA" id="ARBA00023242"/>
    </source>
</evidence>
<reference evidence="13" key="1">
    <citation type="submission" date="2025-08" db="UniProtKB">
        <authorList>
            <consortium name="RefSeq"/>
        </authorList>
    </citation>
    <scope>IDENTIFICATION</scope>
    <source>
        <tissue evidence="13">Sperm</tissue>
    </source>
</reference>
<evidence type="ECO:0000256" key="3">
    <source>
        <dbReference type="ARBA" id="ARBA00009914"/>
    </source>
</evidence>
<dbReference type="InterPro" id="IPR018867">
    <property type="entry name" value="Cell_div_borealin"/>
</dbReference>
<sequence>MASRWRTKTSGGARKSGGGGVRAAGQARPSLGPAGEGLDPADRRDKLEVFLQDFDREVLARKQQIQTLTNSVLEGLNMCYSLRITLLPPRVRAMTLQEFKATSLGNEQLEPPLEELLEADLVLDKAMRLRGKRVGGVKLAKKVAVQGSSGGATAEEETEKLAAQEGCSLRKRGSSRKLPADKVKASLVTNPKKERSSQKMYSGYSTGKFKSGLHSKSASSLGVHTPPVFDPRLARTPHMYRTRAGSKLLRDSIRLSGTTVDNGEGKTGMSQDKLSVLCQKPGSSQS</sequence>
<keyword evidence="8" id="KW-0131">Cell cycle</keyword>
<dbReference type="Proteomes" id="UP001318040">
    <property type="component" value="Chromosome 20"/>
</dbReference>
<evidence type="ECO:0000256" key="5">
    <source>
        <dbReference type="ARBA" id="ARBA00022618"/>
    </source>
</evidence>
<evidence type="ECO:0000256" key="10">
    <source>
        <dbReference type="SAM" id="MobiDB-lite"/>
    </source>
</evidence>
<evidence type="ECO:0000256" key="2">
    <source>
        <dbReference type="ARBA" id="ARBA00004584"/>
    </source>
</evidence>
<evidence type="ECO:0000256" key="1">
    <source>
        <dbReference type="ARBA" id="ARBA00004123"/>
    </source>
</evidence>
<keyword evidence="9" id="KW-0137">Centromere</keyword>
<evidence type="ECO:0000256" key="6">
    <source>
        <dbReference type="ARBA" id="ARBA00022776"/>
    </source>
</evidence>
<evidence type="ECO:0000313" key="13">
    <source>
        <dbReference type="RefSeq" id="XP_032813625.1"/>
    </source>
</evidence>
<dbReference type="KEGG" id="pmrn:116944219"/>
<organism evidence="12 13">
    <name type="scientific">Petromyzon marinus</name>
    <name type="common">Sea lamprey</name>
    <dbReference type="NCBI Taxonomy" id="7757"/>
    <lineage>
        <taxon>Eukaryota</taxon>
        <taxon>Metazoa</taxon>
        <taxon>Chordata</taxon>
        <taxon>Craniata</taxon>
        <taxon>Vertebrata</taxon>
        <taxon>Cyclostomata</taxon>
        <taxon>Hyperoartia</taxon>
        <taxon>Petromyzontiformes</taxon>
        <taxon>Petromyzontidae</taxon>
        <taxon>Petromyzon</taxon>
    </lineage>
</organism>
<evidence type="ECO:0000256" key="8">
    <source>
        <dbReference type="ARBA" id="ARBA00023306"/>
    </source>
</evidence>
<dbReference type="GO" id="GO:0032133">
    <property type="term" value="C:chromosome passenger complex"/>
    <property type="evidence" value="ECO:0007669"/>
    <property type="project" value="TreeGrafter"/>
</dbReference>
<dbReference type="AlphaFoldDB" id="A0AAJ7T9B9"/>
<comment type="similarity">
    <text evidence="3">Belongs to the borealin family.</text>
</comment>
<dbReference type="Gene3D" id="6.10.250.1900">
    <property type="match status" value="1"/>
</dbReference>
<dbReference type="GO" id="GO:0051301">
    <property type="term" value="P:cell division"/>
    <property type="evidence" value="ECO:0007669"/>
    <property type="project" value="UniProtKB-KW"/>
</dbReference>
<comment type="subcellular location">
    <subcellularLocation>
        <location evidence="2">Chromosome</location>
        <location evidence="2">Centromere</location>
    </subcellularLocation>
    <subcellularLocation>
        <location evidence="1">Nucleus</location>
    </subcellularLocation>
</comment>
<dbReference type="PANTHER" id="PTHR16040">
    <property type="entry name" value="AUSTRALIN, ISOFORM A-RELATED"/>
    <property type="match status" value="1"/>
</dbReference>
<feature type="domain" description="Borealin N-terminal" evidence="11">
    <location>
        <begin position="46"/>
        <end position="101"/>
    </location>
</feature>
<accession>A0AAJ7T9B9</accession>
<keyword evidence="7" id="KW-0539">Nucleus</keyword>
<keyword evidence="5" id="KW-0132">Cell division</keyword>
<feature type="region of interest" description="Disordered" evidence="10">
    <location>
        <begin position="1"/>
        <end position="41"/>
    </location>
</feature>
<dbReference type="GO" id="GO:0051233">
    <property type="term" value="C:spindle midzone"/>
    <property type="evidence" value="ECO:0007669"/>
    <property type="project" value="TreeGrafter"/>
</dbReference>
<keyword evidence="12" id="KW-1185">Reference proteome</keyword>
<dbReference type="GeneID" id="116944219"/>
<dbReference type="RefSeq" id="XP_032813625.1">
    <property type="nucleotide sequence ID" value="XM_032957734.1"/>
</dbReference>
<evidence type="ECO:0000256" key="9">
    <source>
        <dbReference type="ARBA" id="ARBA00023328"/>
    </source>
</evidence>
<evidence type="ECO:0000313" key="12">
    <source>
        <dbReference type="Proteomes" id="UP001318040"/>
    </source>
</evidence>
<keyword evidence="6" id="KW-0498">Mitosis</keyword>
<dbReference type="GO" id="GO:0000070">
    <property type="term" value="P:mitotic sister chromatid segregation"/>
    <property type="evidence" value="ECO:0007669"/>
    <property type="project" value="TreeGrafter"/>
</dbReference>
<proteinExistence type="inferred from homology"/>
<protein>
    <submittedName>
        <fullName evidence="13">Borealin-like isoform X1</fullName>
    </submittedName>
</protein>
<evidence type="ECO:0000256" key="4">
    <source>
        <dbReference type="ARBA" id="ARBA00022454"/>
    </source>
</evidence>
<dbReference type="InterPro" id="IPR018851">
    <property type="entry name" value="Borealin_N"/>
</dbReference>
<evidence type="ECO:0000259" key="11">
    <source>
        <dbReference type="Pfam" id="PF10444"/>
    </source>
</evidence>
<dbReference type="GO" id="GO:0000775">
    <property type="term" value="C:chromosome, centromeric region"/>
    <property type="evidence" value="ECO:0007669"/>
    <property type="project" value="UniProtKB-SubCell"/>
</dbReference>
<dbReference type="PANTHER" id="PTHR16040:SF7">
    <property type="entry name" value="AUSTRALIN, ISOFORM A-RELATED"/>
    <property type="match status" value="1"/>
</dbReference>